<dbReference type="GeneID" id="100890434"/>
<organism evidence="3 4">
    <name type="scientific">Strongylocentrotus purpuratus</name>
    <name type="common">Purple sea urchin</name>
    <dbReference type="NCBI Taxonomy" id="7668"/>
    <lineage>
        <taxon>Eukaryota</taxon>
        <taxon>Metazoa</taxon>
        <taxon>Echinodermata</taxon>
        <taxon>Eleutherozoa</taxon>
        <taxon>Echinozoa</taxon>
        <taxon>Echinoidea</taxon>
        <taxon>Euechinoidea</taxon>
        <taxon>Echinacea</taxon>
        <taxon>Camarodonta</taxon>
        <taxon>Echinidea</taxon>
        <taxon>Strongylocentrotidae</taxon>
        <taxon>Strongylocentrotus</taxon>
    </lineage>
</organism>
<dbReference type="Proteomes" id="UP000007110">
    <property type="component" value="Unassembled WGS sequence"/>
</dbReference>
<dbReference type="AlphaFoldDB" id="A0A7M7LLI6"/>
<dbReference type="OMA" id="SAHVHTG"/>
<feature type="chain" id="PRO_5029616997" evidence="2">
    <location>
        <begin position="25"/>
        <end position="116"/>
    </location>
</feature>
<evidence type="ECO:0000256" key="1">
    <source>
        <dbReference type="SAM" id="MobiDB-lite"/>
    </source>
</evidence>
<feature type="region of interest" description="Disordered" evidence="1">
    <location>
        <begin position="21"/>
        <end position="41"/>
    </location>
</feature>
<keyword evidence="4" id="KW-1185">Reference proteome</keyword>
<evidence type="ECO:0000313" key="4">
    <source>
        <dbReference type="Proteomes" id="UP000007110"/>
    </source>
</evidence>
<keyword evidence="2" id="KW-0732">Signal</keyword>
<dbReference type="InParanoid" id="A0A7M7LLI6"/>
<dbReference type="RefSeq" id="XP_003728328.1">
    <property type="nucleotide sequence ID" value="XM_003728280.3"/>
</dbReference>
<name>A0A7M7LLI6_STRPU</name>
<proteinExistence type="predicted"/>
<evidence type="ECO:0000256" key="2">
    <source>
        <dbReference type="SAM" id="SignalP"/>
    </source>
</evidence>
<dbReference type="EnsemblMetazoa" id="XM_003728280">
    <property type="protein sequence ID" value="XP_003728328"/>
    <property type="gene ID" value="LOC100890434"/>
</dbReference>
<protein>
    <submittedName>
        <fullName evidence="3">Uncharacterized protein</fullName>
    </submittedName>
</protein>
<accession>A0A7M7LLI6</accession>
<evidence type="ECO:0000313" key="3">
    <source>
        <dbReference type="EnsemblMetazoa" id="XP_003728328"/>
    </source>
</evidence>
<feature type="signal peptide" evidence="2">
    <location>
        <begin position="1"/>
        <end position="24"/>
    </location>
</feature>
<dbReference type="KEGG" id="spu:100890434"/>
<reference evidence="3" key="2">
    <citation type="submission" date="2021-01" db="UniProtKB">
        <authorList>
            <consortium name="EnsemblMetazoa"/>
        </authorList>
    </citation>
    <scope>IDENTIFICATION</scope>
</reference>
<reference evidence="4" key="1">
    <citation type="submission" date="2015-02" db="EMBL/GenBank/DDBJ databases">
        <title>Genome sequencing for Strongylocentrotus purpuratus.</title>
        <authorList>
            <person name="Murali S."/>
            <person name="Liu Y."/>
            <person name="Vee V."/>
            <person name="English A."/>
            <person name="Wang M."/>
            <person name="Skinner E."/>
            <person name="Han Y."/>
            <person name="Muzny D.M."/>
            <person name="Worley K.C."/>
            <person name="Gibbs R.A."/>
        </authorList>
    </citation>
    <scope>NUCLEOTIDE SEQUENCE</scope>
</reference>
<sequence>MKGIQCTLLLLLGLISAWSPPVGSQDSNEKSAHVHTGPGDTVRVDMLRRHGAEEAPSASAHPFYIKSNILRSDSTKKGQAFQMKQTDEMRQKKEKILGGVNLQEEYAKRNGGSMVM</sequence>